<dbReference type="Proteomes" id="UP000463916">
    <property type="component" value="Plasmid pATS2"/>
</dbReference>
<evidence type="ECO:0000313" key="3">
    <source>
        <dbReference type="EMBL" id="BBJ29099.1"/>
    </source>
</evidence>
<dbReference type="InterPro" id="IPR051200">
    <property type="entry name" value="Host-pathogen_enzymatic-act"/>
</dbReference>
<reference evidence="4" key="1">
    <citation type="submission" date="2019-04" db="EMBL/GenBank/DDBJ databases">
        <title>NAS-01 Genome Sequencing.</title>
        <authorList>
            <person name="Kato S."/>
            <person name="Itoh T."/>
            <person name="Ohkuma M."/>
        </authorList>
    </citation>
    <scope>NUCLEOTIDE SEQUENCE [LARGE SCALE GENOMIC DNA]</scope>
    <source>
        <strain evidence="4">NAS-01</strain>
        <plasmid evidence="4">pATS2</plasmid>
    </source>
</reference>
<feature type="domain" description="YNCE-like beta-propeller" evidence="2">
    <location>
        <begin position="284"/>
        <end position="393"/>
    </location>
</feature>
<gene>
    <name evidence="3" type="ORF">ATHSA_p20009</name>
</gene>
<dbReference type="SUPFAM" id="SSF49452">
    <property type="entry name" value="Starch-binding domain-like"/>
    <property type="match status" value="1"/>
</dbReference>
<dbReference type="Pfam" id="PF21783">
    <property type="entry name" value="YNCE"/>
    <property type="match status" value="1"/>
</dbReference>
<accession>A0A6N4TE96</accession>
<evidence type="ECO:0000313" key="4">
    <source>
        <dbReference type="Proteomes" id="UP000463916"/>
    </source>
</evidence>
<proteinExistence type="predicted"/>
<organism evidence="3 4">
    <name type="scientific">Athalassotoga saccharophila</name>
    <dbReference type="NCBI Taxonomy" id="1441386"/>
    <lineage>
        <taxon>Bacteria</taxon>
        <taxon>Thermotogati</taxon>
        <taxon>Thermotogota</taxon>
        <taxon>Thermotogae</taxon>
        <taxon>Mesoaciditogales</taxon>
        <taxon>Mesoaciditogaceae</taxon>
        <taxon>Athalassotoga</taxon>
    </lineage>
</organism>
<dbReference type="PANTHER" id="PTHR47197:SF3">
    <property type="entry name" value="DIHYDRO-HEME D1 DEHYDROGENASE"/>
    <property type="match status" value="1"/>
</dbReference>
<dbReference type="InterPro" id="IPR048433">
    <property type="entry name" value="YNCE-like_beta-prop"/>
</dbReference>
<name>A0A6N4TE96_9BACT</name>
<evidence type="ECO:0000259" key="2">
    <source>
        <dbReference type="Pfam" id="PF21783"/>
    </source>
</evidence>
<dbReference type="EMBL" id="AP019553">
    <property type="protein sequence ID" value="BBJ29099.1"/>
    <property type="molecule type" value="Genomic_DNA"/>
</dbReference>
<dbReference type="SUPFAM" id="SSF63829">
    <property type="entry name" value="Calcium-dependent phosphotriesterase"/>
    <property type="match status" value="1"/>
</dbReference>
<protein>
    <submittedName>
        <fullName evidence="3">PE-PGRS family protein PE_PGRS18</fullName>
    </submittedName>
</protein>
<dbReference type="PANTHER" id="PTHR47197">
    <property type="entry name" value="PROTEIN NIRF"/>
    <property type="match status" value="1"/>
</dbReference>
<dbReference type="InterPro" id="IPR011964">
    <property type="entry name" value="YVTN_b-propeller_repeat"/>
</dbReference>
<dbReference type="InterPro" id="IPR015943">
    <property type="entry name" value="WD40/YVTN_repeat-like_dom_sf"/>
</dbReference>
<dbReference type="GO" id="GO:0030246">
    <property type="term" value="F:carbohydrate binding"/>
    <property type="evidence" value="ECO:0007669"/>
    <property type="project" value="InterPro"/>
</dbReference>
<dbReference type="SUPFAM" id="SSF51004">
    <property type="entry name" value="C-terminal (heme d1) domain of cytochrome cd1-nitrite reductase"/>
    <property type="match status" value="1"/>
</dbReference>
<dbReference type="KEGG" id="asac:ATHSA_p20009"/>
<dbReference type="OrthoDB" id="7187796at2"/>
<dbReference type="AlphaFoldDB" id="A0A6N4TE96"/>
<keyword evidence="4" id="KW-1185">Reference proteome</keyword>
<evidence type="ECO:0000256" key="1">
    <source>
        <dbReference type="ARBA" id="ARBA00022729"/>
    </source>
</evidence>
<dbReference type="RefSeq" id="WP_161849049.1">
    <property type="nucleotide sequence ID" value="NZ_AP019553.1"/>
</dbReference>
<keyword evidence="3" id="KW-0614">Plasmid</keyword>
<geneLocation type="plasmid" evidence="3 4">
    <name>pATS2</name>
</geneLocation>
<dbReference type="InterPro" id="IPR011048">
    <property type="entry name" value="Haem_d1_sf"/>
</dbReference>
<dbReference type="InterPro" id="IPR013784">
    <property type="entry name" value="Carb-bd-like_fold"/>
</dbReference>
<dbReference type="NCBIfam" id="TIGR02276">
    <property type="entry name" value="beta_rpt_yvtn"/>
    <property type="match status" value="3"/>
</dbReference>
<sequence length="397" mass="43287">MRKIFLIFSCFLIGILGFSYTISGYVDDANQNAIPGVNILVNGQPFTFSNTDGSWSVQSSGTVKIEPYLKWWKFDPREVTLDNSQTNVDFVGSYTGPELSEITVGTSPDAGFFDPKNGMVYVADNLDNSIVVINGQKDTFENVFQNIPVGVNPSALAINPDTGLMYIANESATAFYSIGIYNTVKNRFEGSIPLNYAPGGIGIDQKTDTLYVTESYNSAYYGNRVDVIDLKTNSIIGRINVGNDPCCIFVDQDTNRIYVVNNYDNTLSVIDGNNVIATIPVGQAPLSVCADKDKIYVANSGDNTVSVISANTYELLKTIPVGIHPSSVVIDPKDDLIFVANTDSNSVSVIDGSTDRVISVIPDSYSPYSLVINFAMKKLYMINQKSNNVTVVDYYGI</sequence>
<dbReference type="Gene3D" id="2.130.10.10">
    <property type="entry name" value="YVTN repeat-like/Quinoprotein amine dehydrogenase"/>
    <property type="match status" value="2"/>
</dbReference>
<keyword evidence="1" id="KW-0732">Signal</keyword>